<dbReference type="RefSeq" id="WP_191320439.1">
    <property type="nucleotide sequence ID" value="NZ_BNCG01000017.1"/>
</dbReference>
<evidence type="ECO:0008006" key="3">
    <source>
        <dbReference type="Google" id="ProtNLM"/>
    </source>
</evidence>
<organism evidence="1 2">
    <name type="scientific">Camelimonas fluminis</name>
    <dbReference type="NCBI Taxonomy" id="1576911"/>
    <lineage>
        <taxon>Bacteria</taxon>
        <taxon>Pseudomonadati</taxon>
        <taxon>Pseudomonadota</taxon>
        <taxon>Alphaproteobacteria</taxon>
        <taxon>Hyphomicrobiales</taxon>
        <taxon>Chelatococcaceae</taxon>
        <taxon>Camelimonas</taxon>
    </lineage>
</organism>
<name>A0ABV7UJG2_9HYPH</name>
<reference evidence="2" key="1">
    <citation type="journal article" date="2019" name="Int. J. Syst. Evol. Microbiol.">
        <title>The Global Catalogue of Microorganisms (GCM) 10K type strain sequencing project: providing services to taxonomists for standard genome sequencing and annotation.</title>
        <authorList>
            <consortium name="The Broad Institute Genomics Platform"/>
            <consortium name="The Broad Institute Genome Sequencing Center for Infectious Disease"/>
            <person name="Wu L."/>
            <person name="Ma J."/>
        </authorList>
    </citation>
    <scope>NUCLEOTIDE SEQUENCE [LARGE SCALE GENOMIC DNA]</scope>
    <source>
        <strain evidence="2">KCTC 42282</strain>
    </source>
</reference>
<keyword evidence="2" id="KW-1185">Reference proteome</keyword>
<dbReference type="EMBL" id="JBHRYC010000061">
    <property type="protein sequence ID" value="MFC3638204.1"/>
    <property type="molecule type" value="Genomic_DNA"/>
</dbReference>
<gene>
    <name evidence="1" type="ORF">ACFONL_12620</name>
</gene>
<accession>A0ABV7UJG2</accession>
<sequence>MVEINVAKPFTLLHRNGDRQHFAAGAHAVDEAIANHWYVQEHLASETEDGAAEDHEPSEDGDDKAALLAKAKALGLAVDGRWTVEKIAAAIAEAQAGKD</sequence>
<comment type="caution">
    <text evidence="1">The sequence shown here is derived from an EMBL/GenBank/DDBJ whole genome shotgun (WGS) entry which is preliminary data.</text>
</comment>
<protein>
    <recommendedName>
        <fullName evidence="3">Rho termination factor-like protein</fullName>
    </recommendedName>
</protein>
<evidence type="ECO:0000313" key="1">
    <source>
        <dbReference type="EMBL" id="MFC3638204.1"/>
    </source>
</evidence>
<dbReference type="Proteomes" id="UP001595704">
    <property type="component" value="Unassembled WGS sequence"/>
</dbReference>
<evidence type="ECO:0000313" key="2">
    <source>
        <dbReference type="Proteomes" id="UP001595704"/>
    </source>
</evidence>
<proteinExistence type="predicted"/>